<evidence type="ECO:0000256" key="1">
    <source>
        <dbReference type="SAM" id="Phobius"/>
    </source>
</evidence>
<dbReference type="EMBL" id="AP025628">
    <property type="protein sequence ID" value="BDG62140.1"/>
    <property type="molecule type" value="Genomic_DNA"/>
</dbReference>
<feature type="transmembrane region" description="Helical" evidence="1">
    <location>
        <begin position="50"/>
        <end position="70"/>
    </location>
</feature>
<dbReference type="InterPro" id="IPR036938">
    <property type="entry name" value="PAP2/HPO_sf"/>
</dbReference>
<keyword evidence="1" id="KW-0812">Transmembrane</keyword>
<organism evidence="3 4">
    <name type="scientific">Caldinitratiruptor microaerophilus</name>
    <dbReference type="NCBI Taxonomy" id="671077"/>
    <lineage>
        <taxon>Bacteria</taxon>
        <taxon>Bacillati</taxon>
        <taxon>Bacillota</taxon>
        <taxon>Clostridia</taxon>
        <taxon>Eubacteriales</taxon>
        <taxon>Symbiobacteriaceae</taxon>
        <taxon>Caldinitratiruptor</taxon>
    </lineage>
</organism>
<sequence>MEVIRFLQATMPGPGWERFWTLMSKLSSEQVFVALVPILYWTADRRFTRLLTGLLLFNIWVASVAKGLVASPRPPAGGIRVAPVDVGSPLGFPSGHAQSAALVWTVLASGVRRRWFAGLAAAVILLVGVSRLYLGVHWPADVVGGWALGLGLAWLGIRVHGRAGGWLSALPLWLRAALGAGIPVLLYAAYQAVPALGRIQPEELPVAMGALTGFLPGTVLEEAWIGYRPHPRPGWQVVRVALGLAVVLAARAGLKAVLPDTAGGDFVRYAAVALAATLLAPWLLRRIGGPVPSPVGAAERSPGA</sequence>
<feature type="transmembrane region" description="Helical" evidence="1">
    <location>
        <begin position="115"/>
        <end position="136"/>
    </location>
</feature>
<proteinExistence type="predicted"/>
<dbReference type="Pfam" id="PF01569">
    <property type="entry name" value="PAP2"/>
    <property type="match status" value="1"/>
</dbReference>
<evidence type="ECO:0000313" key="3">
    <source>
        <dbReference type="EMBL" id="BDG62140.1"/>
    </source>
</evidence>
<gene>
    <name evidence="3" type="ORF">caldi_32300</name>
</gene>
<evidence type="ECO:0000259" key="2">
    <source>
        <dbReference type="SMART" id="SM00014"/>
    </source>
</evidence>
<name>A0AA35CQV6_9FIRM</name>
<dbReference type="AlphaFoldDB" id="A0AA35CQV6"/>
<dbReference type="PANTHER" id="PTHR14969:SF13">
    <property type="entry name" value="AT30094P"/>
    <property type="match status" value="1"/>
</dbReference>
<reference evidence="3" key="1">
    <citation type="submission" date="2022-03" db="EMBL/GenBank/DDBJ databases">
        <title>Complete genome sequence of Caldinitratiruptor microaerophilus.</title>
        <authorList>
            <person name="Mukaiyama R."/>
            <person name="Nishiyama T."/>
            <person name="Ueda K."/>
        </authorList>
    </citation>
    <scope>NUCLEOTIDE SEQUENCE</scope>
    <source>
        <strain evidence="3">JCM 16183</strain>
    </source>
</reference>
<dbReference type="KEGG" id="cmic:caldi_32300"/>
<keyword evidence="1" id="KW-1133">Transmembrane helix</keyword>
<dbReference type="SUPFAM" id="SSF48317">
    <property type="entry name" value="Acid phosphatase/Vanadium-dependent haloperoxidase"/>
    <property type="match status" value="1"/>
</dbReference>
<feature type="transmembrane region" description="Helical" evidence="1">
    <location>
        <begin position="90"/>
        <end position="108"/>
    </location>
</feature>
<feature type="transmembrane region" description="Helical" evidence="1">
    <location>
        <begin position="142"/>
        <end position="160"/>
    </location>
</feature>
<keyword evidence="1" id="KW-0472">Membrane</keyword>
<dbReference type="RefSeq" id="WP_264842740.1">
    <property type="nucleotide sequence ID" value="NZ_AP025628.1"/>
</dbReference>
<dbReference type="Proteomes" id="UP001163687">
    <property type="component" value="Chromosome"/>
</dbReference>
<keyword evidence="4" id="KW-1185">Reference proteome</keyword>
<dbReference type="InterPro" id="IPR000326">
    <property type="entry name" value="PAP2/HPO"/>
</dbReference>
<protein>
    <submittedName>
        <fullName evidence="3">Phosphatase</fullName>
    </submittedName>
</protein>
<dbReference type="Gene3D" id="1.20.144.10">
    <property type="entry name" value="Phosphatidic acid phosphatase type 2/haloperoxidase"/>
    <property type="match status" value="1"/>
</dbReference>
<feature type="transmembrane region" description="Helical" evidence="1">
    <location>
        <begin position="172"/>
        <end position="192"/>
    </location>
</feature>
<dbReference type="SMART" id="SM00014">
    <property type="entry name" value="acidPPc"/>
    <property type="match status" value="1"/>
</dbReference>
<evidence type="ECO:0000313" key="4">
    <source>
        <dbReference type="Proteomes" id="UP001163687"/>
    </source>
</evidence>
<feature type="domain" description="Phosphatidic acid phosphatase type 2/haloperoxidase" evidence="2">
    <location>
        <begin position="48"/>
        <end position="157"/>
    </location>
</feature>
<dbReference type="PANTHER" id="PTHR14969">
    <property type="entry name" value="SPHINGOSINE-1-PHOSPHATE PHOSPHOHYDROLASE"/>
    <property type="match status" value="1"/>
</dbReference>
<accession>A0AA35CQV6</accession>